<feature type="transmembrane region" description="Helical" evidence="9">
    <location>
        <begin position="102"/>
        <end position="124"/>
    </location>
</feature>
<evidence type="ECO:0000256" key="5">
    <source>
        <dbReference type="ARBA" id="ARBA00022692"/>
    </source>
</evidence>
<evidence type="ECO:0000313" key="12">
    <source>
        <dbReference type="Proteomes" id="UP000187266"/>
    </source>
</evidence>
<keyword evidence="3" id="KW-1003">Cell membrane</keyword>
<dbReference type="GO" id="GO:0015740">
    <property type="term" value="P:C4-dicarboxylate transport"/>
    <property type="evidence" value="ECO:0007669"/>
    <property type="project" value="TreeGrafter"/>
</dbReference>
<feature type="domain" description="Tripartite ATP-independent periplasmic transporters DctQ component" evidence="10">
    <location>
        <begin position="41"/>
        <end position="170"/>
    </location>
</feature>
<name>A0A1U7DFQ9_9RHOB</name>
<protein>
    <recommendedName>
        <fullName evidence="9">TRAP transporter small permease protein</fullName>
    </recommendedName>
</protein>
<dbReference type="AlphaFoldDB" id="A0A1U7DFQ9"/>
<feature type="transmembrane region" description="Helical" evidence="9">
    <location>
        <begin position="64"/>
        <end position="81"/>
    </location>
</feature>
<keyword evidence="6 9" id="KW-1133">Transmembrane helix</keyword>
<comment type="similarity">
    <text evidence="8 9">Belongs to the TRAP transporter small permease family.</text>
</comment>
<keyword evidence="5 9" id="KW-0812">Transmembrane</keyword>
<dbReference type="OrthoDB" id="7159137at2"/>
<dbReference type="PANTHER" id="PTHR35011:SF10">
    <property type="entry name" value="TRAP TRANSPORTER SMALL PERMEASE PROTEIN"/>
    <property type="match status" value="1"/>
</dbReference>
<comment type="subunit">
    <text evidence="9">The complex comprises the extracytoplasmic solute receptor protein and the two transmembrane proteins.</text>
</comment>
<sequence>MSGHGTQIAVARTGGNPFLKAVAALSTLAGWTSAAMIVAAVAITCQMIFVRFVLNGSTVWQTEAVIYLVIAATLIGLPYVQRLRGHVNVDLVPLALAPRARFVMCMVTLSLSILTIAMMLWYGFEYWHFAYERNWKSDTVWGVRLWIPYLSIPVGFGLLLLQLIADLVAVVLRIETPFGLETGEAVVAAGAEGERF</sequence>
<dbReference type="InterPro" id="IPR007387">
    <property type="entry name" value="TRAP_DctQ"/>
</dbReference>
<keyword evidence="7 9" id="KW-0472">Membrane</keyword>
<dbReference type="PANTHER" id="PTHR35011">
    <property type="entry name" value="2,3-DIKETO-L-GULONATE TRAP TRANSPORTER SMALL PERMEASE PROTEIN YIAM"/>
    <property type="match status" value="1"/>
</dbReference>
<dbReference type="EMBL" id="CP019124">
    <property type="protein sequence ID" value="APX88834.1"/>
    <property type="molecule type" value="Genomic_DNA"/>
</dbReference>
<accession>A0A2M9DFS9</accession>
<evidence type="ECO:0000256" key="3">
    <source>
        <dbReference type="ARBA" id="ARBA00022475"/>
    </source>
</evidence>
<dbReference type="GO" id="GO:0005886">
    <property type="term" value="C:plasma membrane"/>
    <property type="evidence" value="ECO:0007669"/>
    <property type="project" value="UniProtKB-SubCell"/>
</dbReference>
<evidence type="ECO:0000256" key="2">
    <source>
        <dbReference type="ARBA" id="ARBA00022448"/>
    </source>
</evidence>
<evidence type="ECO:0000256" key="8">
    <source>
        <dbReference type="ARBA" id="ARBA00038436"/>
    </source>
</evidence>
<evidence type="ECO:0000256" key="9">
    <source>
        <dbReference type="RuleBase" id="RU369079"/>
    </source>
</evidence>
<dbReference type="Pfam" id="PF04290">
    <property type="entry name" value="DctQ"/>
    <property type="match status" value="1"/>
</dbReference>
<dbReference type="STRING" id="1267768.BV394_03055"/>
<evidence type="ECO:0000256" key="6">
    <source>
        <dbReference type="ARBA" id="ARBA00022989"/>
    </source>
</evidence>
<comment type="subcellular location">
    <subcellularLocation>
        <location evidence="1 9">Cell inner membrane</location>
        <topology evidence="1 9">Multi-pass membrane protein</topology>
    </subcellularLocation>
</comment>
<reference evidence="11 12" key="1">
    <citation type="submission" date="2017-01" db="EMBL/GenBank/DDBJ databases">
        <title>Genomic analysis of Xuhuaishuia manganoxidans DY6-4.</title>
        <authorList>
            <person name="Wang X."/>
        </authorList>
    </citation>
    <scope>NUCLEOTIDE SEQUENCE [LARGE SCALE GENOMIC DNA]</scope>
    <source>
        <strain evidence="11 12">DY6-4</strain>
    </source>
</reference>
<feature type="transmembrane region" description="Helical" evidence="9">
    <location>
        <begin position="21"/>
        <end position="52"/>
    </location>
</feature>
<evidence type="ECO:0000313" key="11">
    <source>
        <dbReference type="EMBL" id="APX88834.1"/>
    </source>
</evidence>
<dbReference type="Proteomes" id="UP000187266">
    <property type="component" value="Chromosome"/>
</dbReference>
<accession>A0A1U7DFQ9</accession>
<organism evidence="11 12">
    <name type="scientific">Brevirhabdus pacifica</name>
    <dbReference type="NCBI Taxonomy" id="1267768"/>
    <lineage>
        <taxon>Bacteria</taxon>
        <taxon>Pseudomonadati</taxon>
        <taxon>Pseudomonadota</taxon>
        <taxon>Alphaproteobacteria</taxon>
        <taxon>Rhodobacterales</taxon>
        <taxon>Paracoccaceae</taxon>
        <taxon>Brevirhabdus</taxon>
    </lineage>
</organism>
<dbReference type="InterPro" id="IPR055348">
    <property type="entry name" value="DctQ"/>
</dbReference>
<evidence type="ECO:0000256" key="1">
    <source>
        <dbReference type="ARBA" id="ARBA00004429"/>
    </source>
</evidence>
<evidence type="ECO:0000256" key="7">
    <source>
        <dbReference type="ARBA" id="ARBA00023136"/>
    </source>
</evidence>
<gene>
    <name evidence="11" type="ORF">BV394_03055</name>
</gene>
<comment type="function">
    <text evidence="9">Part of the tripartite ATP-independent periplasmic (TRAP) transport system.</text>
</comment>
<keyword evidence="12" id="KW-1185">Reference proteome</keyword>
<dbReference type="RefSeq" id="WP_076978857.1">
    <property type="nucleotide sequence ID" value="NZ_CP019124.1"/>
</dbReference>
<keyword evidence="4 9" id="KW-0997">Cell inner membrane</keyword>
<keyword evidence="2 9" id="KW-0813">Transport</keyword>
<evidence type="ECO:0000259" key="10">
    <source>
        <dbReference type="Pfam" id="PF04290"/>
    </source>
</evidence>
<evidence type="ECO:0000256" key="4">
    <source>
        <dbReference type="ARBA" id="ARBA00022519"/>
    </source>
</evidence>
<feature type="transmembrane region" description="Helical" evidence="9">
    <location>
        <begin position="146"/>
        <end position="172"/>
    </location>
</feature>
<dbReference type="GO" id="GO:0022857">
    <property type="term" value="F:transmembrane transporter activity"/>
    <property type="evidence" value="ECO:0007669"/>
    <property type="project" value="UniProtKB-UniRule"/>
</dbReference>
<proteinExistence type="inferred from homology"/>